<dbReference type="GO" id="GO:0016491">
    <property type="term" value="F:oxidoreductase activity"/>
    <property type="evidence" value="ECO:0007669"/>
    <property type="project" value="UniProtKB-KW"/>
</dbReference>
<dbReference type="GO" id="GO:0010181">
    <property type="term" value="F:FMN binding"/>
    <property type="evidence" value="ECO:0007669"/>
    <property type="project" value="InterPro"/>
</dbReference>
<dbReference type="InterPro" id="IPR013785">
    <property type="entry name" value="Aldolase_TIM"/>
</dbReference>
<dbReference type="Proteomes" id="UP000199365">
    <property type="component" value="Unassembled WGS sequence"/>
</dbReference>
<evidence type="ECO:0000256" key="7">
    <source>
        <dbReference type="ARBA" id="ARBA00023002"/>
    </source>
</evidence>
<keyword evidence="9" id="KW-0411">Iron-sulfur</keyword>
<evidence type="ECO:0000256" key="8">
    <source>
        <dbReference type="ARBA" id="ARBA00023004"/>
    </source>
</evidence>
<accession>A0A1H1KGG8</accession>
<dbReference type="Gene3D" id="3.20.20.70">
    <property type="entry name" value="Aldolase class I"/>
    <property type="match status" value="1"/>
</dbReference>
<dbReference type="InterPro" id="IPR051793">
    <property type="entry name" value="NADH:flavin_oxidoreductase"/>
</dbReference>
<evidence type="ECO:0000256" key="1">
    <source>
        <dbReference type="ARBA" id="ARBA00001917"/>
    </source>
</evidence>
<proteinExistence type="inferred from homology"/>
<evidence type="ECO:0000313" key="12">
    <source>
        <dbReference type="EMBL" id="SDR61421.1"/>
    </source>
</evidence>
<keyword evidence="6" id="KW-0479">Metal-binding</keyword>
<keyword evidence="5" id="KW-0288">FMN</keyword>
<dbReference type="SUPFAM" id="SSF51395">
    <property type="entry name" value="FMN-linked oxidoreductases"/>
    <property type="match status" value="1"/>
</dbReference>
<evidence type="ECO:0000256" key="6">
    <source>
        <dbReference type="ARBA" id="ARBA00022723"/>
    </source>
</evidence>
<dbReference type="Gene3D" id="3.40.50.720">
    <property type="entry name" value="NAD(P)-binding Rossmann-like Domain"/>
    <property type="match status" value="1"/>
</dbReference>
<comment type="similarity">
    <text evidence="3">In the N-terminal section; belongs to the NADH:flavin oxidoreductase/NADH oxidase family.</text>
</comment>
<evidence type="ECO:0000256" key="2">
    <source>
        <dbReference type="ARBA" id="ARBA00001966"/>
    </source>
</evidence>
<dbReference type="PRINTS" id="PR00411">
    <property type="entry name" value="PNDRDTASEI"/>
</dbReference>
<name>A0A1H1KGG8_9BURK</name>
<dbReference type="InterPro" id="IPR001155">
    <property type="entry name" value="OxRdtase_FMN_N"/>
</dbReference>
<dbReference type="RefSeq" id="WP_090812268.1">
    <property type="nucleotide sequence ID" value="NZ_FNKX01000004.1"/>
</dbReference>
<organism evidence="12 13">
    <name type="scientific">Paraburkholderia tuberum</name>
    <dbReference type="NCBI Taxonomy" id="157910"/>
    <lineage>
        <taxon>Bacteria</taxon>
        <taxon>Pseudomonadati</taxon>
        <taxon>Pseudomonadota</taxon>
        <taxon>Betaproteobacteria</taxon>
        <taxon>Burkholderiales</taxon>
        <taxon>Burkholderiaceae</taxon>
        <taxon>Paraburkholderia</taxon>
    </lineage>
</organism>
<evidence type="ECO:0000259" key="11">
    <source>
        <dbReference type="Pfam" id="PF07992"/>
    </source>
</evidence>
<dbReference type="STRING" id="157910.SAMN05445850_7742"/>
<sequence>MIAATADASHQPFTDFKRMHHYFLGYVMSNVVTPSTGQSGSSPTVSPDAQRLAPLFAPLDIRGLELRNRFVFQPHFTALGNLDGSASDDLAAYYEERARGGAALIITESQAIHPTGKMSRRFIHAWDPKVIPNLRKITAGVHAHGARIFSQLTHAGHTSLEHPPHILWAPTQMPEPSSHFSTKAMDEDDIRTVIDGFAISARNAREAGFDGVEIKIAHDGLLRSFASPFFNRRTDQYGGSFENRMRLSIQVLEAIKQAAGDDFPVGVRLCLDEFTPFGYDLEYGLQMAHALEATGNVDYFNSDAGSFSSYWMEIPPAAVAAGDFRRLCSELKKNTRLPVVAFGRINATQQGLDMIRAGEADMLGFARQLITDPETPNKIQRGRGDLVRMCISCNDACLHQVNQEKGIRCIQNPGAGRELTVNERFIKRADSTRRVVVVGGGPAGLKVAEVAAKRGHTVTVLERQRVLGGQVMLAANQPEHSAIAEVTSYLEAVTADQGVKVRTGVTATPEMLLEMAPDVIVIATGSEPNLPNQSDDNAAQARALGRQTLPEIPGLDLPFVVSSDRVLSGEVDVSGRVVVIDDNGHWEAAGTAEYLADRGCHVEIIATHSAVGEDLESGTRTLFHRRAAIKHIGIRTSTLVCEIAPGRVQTAKVFSSGDAVGWGQYLLLPGDEEWIEGVDWVVAVIGRRSREDLYLSLKASTDFSGIQIERVGDCVAPRLVQSTIGEAFALGQTL</sequence>
<comment type="cofactor">
    <cofactor evidence="1">
        <name>FMN</name>
        <dbReference type="ChEBI" id="CHEBI:58210"/>
    </cofactor>
</comment>
<evidence type="ECO:0000256" key="4">
    <source>
        <dbReference type="ARBA" id="ARBA00022630"/>
    </source>
</evidence>
<dbReference type="AlphaFoldDB" id="A0A1H1KGG8"/>
<dbReference type="PANTHER" id="PTHR42917">
    <property type="entry name" value="2,4-DIENOYL-COA REDUCTASE"/>
    <property type="match status" value="1"/>
</dbReference>
<dbReference type="GO" id="GO:0051536">
    <property type="term" value="F:iron-sulfur cluster binding"/>
    <property type="evidence" value="ECO:0007669"/>
    <property type="project" value="UniProtKB-KW"/>
</dbReference>
<reference evidence="13" key="1">
    <citation type="submission" date="2016-10" db="EMBL/GenBank/DDBJ databases">
        <authorList>
            <person name="Varghese N."/>
            <person name="Submissions S."/>
        </authorList>
    </citation>
    <scope>NUCLEOTIDE SEQUENCE [LARGE SCALE GENOMIC DNA]</scope>
    <source>
        <strain evidence="13">DUS833</strain>
    </source>
</reference>
<dbReference type="InterPro" id="IPR023753">
    <property type="entry name" value="FAD/NAD-binding_dom"/>
</dbReference>
<keyword evidence="8" id="KW-0408">Iron</keyword>
<dbReference type="PRINTS" id="PR00368">
    <property type="entry name" value="FADPNR"/>
</dbReference>
<evidence type="ECO:0000256" key="9">
    <source>
        <dbReference type="ARBA" id="ARBA00023014"/>
    </source>
</evidence>
<evidence type="ECO:0000256" key="5">
    <source>
        <dbReference type="ARBA" id="ARBA00022643"/>
    </source>
</evidence>
<dbReference type="Pfam" id="PF07992">
    <property type="entry name" value="Pyr_redox_2"/>
    <property type="match status" value="1"/>
</dbReference>
<feature type="domain" description="FAD/NAD(P)-binding" evidence="11">
    <location>
        <begin position="434"/>
        <end position="702"/>
    </location>
</feature>
<keyword evidence="7" id="KW-0560">Oxidoreductase</keyword>
<dbReference type="EMBL" id="FNKX01000004">
    <property type="protein sequence ID" value="SDR61421.1"/>
    <property type="molecule type" value="Genomic_DNA"/>
</dbReference>
<keyword evidence="13" id="KW-1185">Reference proteome</keyword>
<keyword evidence="4" id="KW-0285">Flavoprotein</keyword>
<feature type="domain" description="NADH:flavin oxidoreductase/NADH oxidase N-terminal" evidence="10">
    <location>
        <begin position="55"/>
        <end position="383"/>
    </location>
</feature>
<evidence type="ECO:0000259" key="10">
    <source>
        <dbReference type="Pfam" id="PF00724"/>
    </source>
</evidence>
<protein>
    <submittedName>
        <fullName evidence="12">2,4-dienoyl-CoA reductase</fullName>
    </submittedName>
</protein>
<dbReference type="InterPro" id="IPR036188">
    <property type="entry name" value="FAD/NAD-bd_sf"/>
</dbReference>
<dbReference type="Pfam" id="PF00724">
    <property type="entry name" value="Oxidored_FMN"/>
    <property type="match status" value="1"/>
</dbReference>
<comment type="cofactor">
    <cofactor evidence="2">
        <name>[4Fe-4S] cluster</name>
        <dbReference type="ChEBI" id="CHEBI:49883"/>
    </cofactor>
</comment>
<dbReference type="PANTHER" id="PTHR42917:SF2">
    <property type="entry name" value="2,4-DIENOYL-COA REDUCTASE [(2E)-ENOYL-COA-PRODUCING]"/>
    <property type="match status" value="1"/>
</dbReference>
<dbReference type="GO" id="GO:0046872">
    <property type="term" value="F:metal ion binding"/>
    <property type="evidence" value="ECO:0007669"/>
    <property type="project" value="UniProtKB-KW"/>
</dbReference>
<evidence type="ECO:0000313" key="13">
    <source>
        <dbReference type="Proteomes" id="UP000199365"/>
    </source>
</evidence>
<evidence type="ECO:0000256" key="3">
    <source>
        <dbReference type="ARBA" id="ARBA00011048"/>
    </source>
</evidence>
<dbReference type="Gene3D" id="3.50.50.60">
    <property type="entry name" value="FAD/NAD(P)-binding domain"/>
    <property type="match status" value="1"/>
</dbReference>
<gene>
    <name evidence="12" type="ORF">SAMN05445850_7742</name>
</gene>
<dbReference type="SUPFAM" id="SSF51971">
    <property type="entry name" value="Nucleotide-binding domain"/>
    <property type="match status" value="1"/>
</dbReference>